<dbReference type="Gene3D" id="2.60.120.40">
    <property type="match status" value="1"/>
</dbReference>
<dbReference type="Pfam" id="PF13550">
    <property type="entry name" value="Phage-tail_3"/>
    <property type="match status" value="1"/>
</dbReference>
<organism evidence="2 3">
    <name type="scientific">Aquamicrobium zhengzhouense</name>
    <dbReference type="NCBI Taxonomy" id="2781738"/>
    <lineage>
        <taxon>Bacteria</taxon>
        <taxon>Pseudomonadati</taxon>
        <taxon>Pseudomonadota</taxon>
        <taxon>Alphaproteobacteria</taxon>
        <taxon>Hyphomicrobiales</taxon>
        <taxon>Phyllobacteriaceae</taxon>
        <taxon>Aquamicrobium</taxon>
    </lineage>
</organism>
<evidence type="ECO:0000313" key="3">
    <source>
        <dbReference type="Proteomes" id="UP000601789"/>
    </source>
</evidence>
<dbReference type="Proteomes" id="UP000601789">
    <property type="component" value="Unassembled WGS sequence"/>
</dbReference>
<gene>
    <name evidence="2" type="ORF">IOD40_05020</name>
</gene>
<proteinExistence type="predicted"/>
<evidence type="ECO:0000313" key="2">
    <source>
        <dbReference type="EMBL" id="MBI1620025.1"/>
    </source>
</evidence>
<name>A0ABS0S9Q9_9HYPH</name>
<dbReference type="EMBL" id="JADGMQ010000002">
    <property type="protein sequence ID" value="MBI1620025.1"/>
    <property type="molecule type" value="Genomic_DNA"/>
</dbReference>
<evidence type="ECO:0000259" key="1">
    <source>
        <dbReference type="Pfam" id="PF13550"/>
    </source>
</evidence>
<dbReference type="InterPro" id="IPR008983">
    <property type="entry name" value="Tumour_necrosis_fac-like_dom"/>
</dbReference>
<feature type="domain" description="Tip attachment protein J" evidence="1">
    <location>
        <begin position="263"/>
        <end position="418"/>
    </location>
</feature>
<keyword evidence="3" id="KW-1185">Reference proteome</keyword>
<dbReference type="RefSeq" id="WP_198474933.1">
    <property type="nucleotide sequence ID" value="NZ_JADGMQ010000002.1"/>
</dbReference>
<comment type="caution">
    <text evidence="2">The sequence shown here is derived from an EMBL/GenBank/DDBJ whole genome shotgun (WGS) entry which is preliminary data.</text>
</comment>
<dbReference type="InterPro" id="IPR032876">
    <property type="entry name" value="J_dom"/>
</dbReference>
<sequence length="939" mass="101890">MGGGGKGGNQTIGFRYYMSLHMGLCRGPVDEIVQIKVGDMRAWPFPEKVAPDGTGIIGLITNAILRQNGKSKVDDTMTAALGPNGNAVVTMLNGEIYTLPPENIRTWRHTGQARIDAPVLFGGDKKEGGVAGSVEVLMGARNQIVPGWIKNLMGGRVPDFRGVVTLFFDGLLTSMNPYPKKWEFRVRRTESGWDGAVWQPSLVTIWMREGSIKAMNPAHIIYECLTNREWGRGMSRDLLLESEWVKAAQTLYNENFGLCLRYTRQSELSSFVQDVLNHIGGSIYPDRSTGRLALSLIRGDYDIDVLPLFTYDTGLISLEDDETASQDDVVNECIVKWVDPIGKEERSARIQNIASRQATGAINSTTTNYTGVPTVDLALRLAQRDLKAGATSLKRFKVVLDRRAWRIVPGDAFRISVPQKGIYNAILRAGKVSEGGHEDGRITVEAVLDVFGLPSSSFITPEQGAWTPPDRTVSVPEKRIVREATYVEVFYALDPANLQLLSPEAGTIATIVGRPSSLTQAYDLEVLAGGETNPRRGIGAFAPYVISSAIIPVEAGPTIIPFESASDVGLIEIGSMVQVGAEICRLDAITADPGGYSGTITVARGCVDTIPQEHPLGSTIYFVTGDEVGGDGREYAAGEVVNVKVLPYSSSAKLDPELATTDVVNIMGRQGRPYPPANLKVNDTPYAEVESVSGLIKLTWAHRDRVIQQDRLVDHTEASIGPEADTSYRVLVFKGDTYTPVRTVNGITDPEFTYTPSMATEDEITDSIWFELDTIRSSLASRQKYRFGFESDFPSGPVITPLLQVSNPGGSAFNGNAFTRIPFYTPTLNVGGAFTTNNKWTVPATGTYRIRLDVGFAGATTPLLSGETWDLKIDNFTGPTTAPVAGQSSAGTFDGTAPASLDVTVELTAGQVLSAYLRTNHTPHITVASAMWRIEQVIN</sequence>
<reference evidence="2 3" key="1">
    <citation type="submission" date="2020-10" db="EMBL/GenBank/DDBJ databases">
        <title>Aquamicrobium zhengzhouensis sp. nov., a exopolysaccharide producing bacterium isolated from farmland soil.</title>
        <authorList>
            <person name="Wang X."/>
        </authorList>
    </citation>
    <scope>NUCLEOTIDE SEQUENCE [LARGE SCALE GENOMIC DNA]</scope>
    <source>
        <strain evidence="3">cd-1</strain>
    </source>
</reference>
<protein>
    <recommendedName>
        <fullName evidence="1">Tip attachment protein J domain-containing protein</fullName>
    </recommendedName>
</protein>
<accession>A0ABS0S9Q9</accession>